<feature type="compositionally biased region" description="Low complexity" evidence="1">
    <location>
        <begin position="303"/>
        <end position="316"/>
    </location>
</feature>
<dbReference type="RefSeq" id="XP_008801868.1">
    <property type="nucleotide sequence ID" value="XM_008803646.3"/>
</dbReference>
<evidence type="ECO:0000256" key="1">
    <source>
        <dbReference type="SAM" id="MobiDB-lite"/>
    </source>
</evidence>
<feature type="compositionally biased region" description="Low complexity" evidence="1">
    <location>
        <begin position="154"/>
        <end position="184"/>
    </location>
</feature>
<dbReference type="AlphaFoldDB" id="A0A8B7CLU4"/>
<dbReference type="PANTHER" id="PTHR31949">
    <property type="entry name" value="GASTRIC MUCIN-LIKE PROTEIN"/>
    <property type="match status" value="1"/>
</dbReference>
<dbReference type="OrthoDB" id="1929779at2759"/>
<dbReference type="Proteomes" id="UP000228380">
    <property type="component" value="Unplaced"/>
</dbReference>
<feature type="compositionally biased region" description="Low complexity" evidence="1">
    <location>
        <begin position="271"/>
        <end position="284"/>
    </location>
</feature>
<feature type="compositionally biased region" description="Basic and acidic residues" evidence="1">
    <location>
        <begin position="11"/>
        <end position="21"/>
    </location>
</feature>
<organism evidence="2 3">
    <name type="scientific">Phoenix dactylifera</name>
    <name type="common">Date palm</name>
    <dbReference type="NCBI Taxonomy" id="42345"/>
    <lineage>
        <taxon>Eukaryota</taxon>
        <taxon>Viridiplantae</taxon>
        <taxon>Streptophyta</taxon>
        <taxon>Embryophyta</taxon>
        <taxon>Tracheophyta</taxon>
        <taxon>Spermatophyta</taxon>
        <taxon>Magnoliopsida</taxon>
        <taxon>Liliopsida</taxon>
        <taxon>Arecaceae</taxon>
        <taxon>Coryphoideae</taxon>
        <taxon>Phoeniceae</taxon>
        <taxon>Phoenix</taxon>
    </lineage>
</organism>
<dbReference type="PANTHER" id="PTHR31949:SF3">
    <property type="entry name" value="RUN_FYVE DOMAIN PROTEIN"/>
    <property type="match status" value="1"/>
</dbReference>
<feature type="region of interest" description="Disordered" evidence="1">
    <location>
        <begin position="1"/>
        <end position="33"/>
    </location>
</feature>
<gene>
    <name evidence="3" type="primary">LOC103715870</name>
</gene>
<evidence type="ECO:0000313" key="3">
    <source>
        <dbReference type="RefSeq" id="XP_008801868.1"/>
    </source>
</evidence>
<dbReference type="GeneID" id="103715870"/>
<dbReference type="GO" id="GO:0055028">
    <property type="term" value="C:cortical microtubule"/>
    <property type="evidence" value="ECO:0007669"/>
    <property type="project" value="TreeGrafter"/>
</dbReference>
<dbReference type="KEGG" id="pda:103715870"/>
<accession>A0A8B7CLU4</accession>
<feature type="region of interest" description="Disordered" evidence="1">
    <location>
        <begin position="635"/>
        <end position="711"/>
    </location>
</feature>
<keyword evidence="2" id="KW-1185">Reference proteome</keyword>
<dbReference type="GO" id="GO:0043622">
    <property type="term" value="P:cortical microtubule organization"/>
    <property type="evidence" value="ECO:0007669"/>
    <property type="project" value="TreeGrafter"/>
</dbReference>
<feature type="compositionally biased region" description="Polar residues" evidence="1">
    <location>
        <begin position="219"/>
        <end position="236"/>
    </location>
</feature>
<feature type="compositionally biased region" description="Low complexity" evidence="1">
    <location>
        <begin position="698"/>
        <end position="708"/>
    </location>
</feature>
<feature type="compositionally biased region" description="Low complexity" evidence="1">
    <location>
        <begin position="192"/>
        <end position="203"/>
    </location>
</feature>
<feature type="compositionally biased region" description="Low complexity" evidence="1">
    <location>
        <begin position="134"/>
        <end position="143"/>
    </location>
</feature>
<feature type="compositionally biased region" description="Low complexity" evidence="1">
    <location>
        <begin position="427"/>
        <end position="440"/>
    </location>
</feature>
<proteinExistence type="predicted"/>
<feature type="region of interest" description="Disordered" evidence="1">
    <location>
        <begin position="101"/>
        <end position="395"/>
    </location>
</feature>
<feature type="compositionally biased region" description="Polar residues" evidence="1">
    <location>
        <begin position="674"/>
        <end position="687"/>
    </location>
</feature>
<name>A0A8B7CLU4_PHODC</name>
<sequence>MPPSPALRCSPGRDHRMENTHKRGQSFESGLTHKAKDDDLALFNEMQNRERENFLLHSTDDFDDSISKLRYFSDFKLNINIPARGESSDLLNADGEKNDYDWLLTPPDTPLFPSLDDDNDEPQPVNLAPRGRPRSQPISISRSTMGEKVHRTGRSSASPCRLSPSPRSSYSAVQSRVRPSSAPRASPPPVLRPTTPSRRSITPPTKPSKPTPRSSTPTLQRMSTGSCGQVFSSGARGTSPVKASRGNSASPKLRGWQSNLPGFSSDAPPNLRTSLSDRSTSRVRGLSPASGNGRDLSSKFRRQSISPSSSRSASLSHSHERDRLSSYSKASSGEDDVESIRSVSVGTYGRSTARKNGASVNSRAMAFSKKPSRMPSVSSAPKRSFDSAPRQMDHRTPQNMFRPLLSSVPTTTFYVGKANSLHRPMFSRNSSLTTSSNASSEHGASVAPDMEDSDHEQSDLAGDWGKTQQPDTQEEVFMFDKVDEINEDAGHSIDARKLQSSNECFDESMANKNFEEAMTDTIDSPELENSMSNVGDALSIAFASQTSNAANEHSEVDSHGITAICSECGKRFHVMEVDGDMDVCEECAAKYRLLASVEPGANVLVIHDEMGEPGISTGKDRLCGEVQLQTGVLEMSERNGGEVMVSQRGRNSEQEPDVLPDGSPFQLAMDQEELNLSQQQMDSQSEVSIPESDNRNKSQQSQPTSQPSLWFDCPEGTGISVLLQRSSSSKWPVVQGRAFSATNILCSEPSYARDNMSVTRRSIGRDSASASSSVDLGSSRYTEVSVQRQLSSRKGEMNNVRSDCNSGTRSIGSHSEILINASEAPVLAKSETGADFDSFVAGMENKAQQQKFSATEIHNSSKGTELNTMEHSSVGQAIVGGDLSVCADSYVASNASDSQSLSHLLSINLHEASSADNLNDEECTSSNNVDEVLCEHNERNIQDPVIITTPDCSISTEDHMLIDTGCRVDISDAATHISSIVVIGEQNDHHNSQDSQTECTPSQISSNVEDIHEGRISTTSDKDVLVSASQSNIAEHHHCIHEEPTVMVEGPKRQMLRSLTLEEATDSILFCSSIIHDLAHRAATIGMEKELVPPVVPRPTVTILGKSVSDQKDLCKISNKRSPYSRKVKRKKLETLTTLPSAELGNSLEKSDSTPTNAEISNTVDGVKPPKLESKCNCTVM</sequence>
<feature type="region of interest" description="Disordered" evidence="1">
    <location>
        <begin position="426"/>
        <end position="469"/>
    </location>
</feature>
<evidence type="ECO:0000313" key="2">
    <source>
        <dbReference type="Proteomes" id="UP000228380"/>
    </source>
</evidence>
<protein>
    <submittedName>
        <fullName evidence="3">Uncharacterized protein LOC103715870</fullName>
    </submittedName>
</protein>
<feature type="compositionally biased region" description="Polar residues" evidence="1">
    <location>
        <begin position="245"/>
        <end position="262"/>
    </location>
</feature>
<reference evidence="3" key="1">
    <citation type="submission" date="2025-08" db="UniProtKB">
        <authorList>
            <consortium name="RefSeq"/>
        </authorList>
    </citation>
    <scope>IDENTIFICATION</scope>
    <source>
        <tissue evidence="3">Young leaves</tissue>
    </source>
</reference>